<feature type="transmembrane region" description="Helical" evidence="8">
    <location>
        <begin position="148"/>
        <end position="166"/>
    </location>
</feature>
<evidence type="ECO:0000259" key="9">
    <source>
        <dbReference type="PROSITE" id="PS50850"/>
    </source>
</evidence>
<dbReference type="InterPro" id="IPR036259">
    <property type="entry name" value="MFS_trans_sf"/>
</dbReference>
<dbReference type="RefSeq" id="WP_130630813.1">
    <property type="nucleotide sequence ID" value="NZ_CP036164.1"/>
</dbReference>
<feature type="transmembrane region" description="Helical" evidence="8">
    <location>
        <begin position="19"/>
        <end position="38"/>
    </location>
</feature>
<feature type="transmembrane region" description="Helical" evidence="8">
    <location>
        <begin position="203"/>
        <end position="225"/>
    </location>
</feature>
<evidence type="ECO:0000256" key="1">
    <source>
        <dbReference type="ARBA" id="ARBA00004651"/>
    </source>
</evidence>
<dbReference type="OrthoDB" id="9812221at2"/>
<accession>A0A4V0ZBD6</accession>
<comment type="similarity">
    <text evidence="2">Belongs to the major facilitator superfamily. EmrB family.</text>
</comment>
<feature type="transmembrane region" description="Helical" evidence="8">
    <location>
        <begin position="245"/>
        <end position="265"/>
    </location>
</feature>
<feature type="transmembrane region" description="Helical" evidence="8">
    <location>
        <begin position="451"/>
        <end position="472"/>
    </location>
</feature>
<dbReference type="KEGG" id="jli:EXU32_16060"/>
<keyword evidence="6 8" id="KW-1133">Transmembrane helix</keyword>
<dbReference type="InterPro" id="IPR011701">
    <property type="entry name" value="MFS"/>
</dbReference>
<dbReference type="GO" id="GO:0022857">
    <property type="term" value="F:transmembrane transporter activity"/>
    <property type="evidence" value="ECO:0007669"/>
    <property type="project" value="InterPro"/>
</dbReference>
<feature type="transmembrane region" description="Helical" evidence="8">
    <location>
        <begin position="172"/>
        <end position="191"/>
    </location>
</feature>
<dbReference type="PROSITE" id="PS50850">
    <property type="entry name" value="MFS"/>
    <property type="match status" value="1"/>
</dbReference>
<evidence type="ECO:0000256" key="7">
    <source>
        <dbReference type="ARBA" id="ARBA00023136"/>
    </source>
</evidence>
<evidence type="ECO:0000256" key="5">
    <source>
        <dbReference type="ARBA" id="ARBA00022692"/>
    </source>
</evidence>
<feature type="transmembrane region" description="Helical" evidence="8">
    <location>
        <begin position="58"/>
        <end position="78"/>
    </location>
</feature>
<dbReference type="InterPro" id="IPR004638">
    <property type="entry name" value="EmrB-like"/>
</dbReference>
<evidence type="ECO:0000256" key="3">
    <source>
        <dbReference type="ARBA" id="ARBA00022448"/>
    </source>
</evidence>
<feature type="transmembrane region" description="Helical" evidence="8">
    <location>
        <begin position="350"/>
        <end position="369"/>
    </location>
</feature>
<dbReference type="Gene3D" id="1.20.1250.20">
    <property type="entry name" value="MFS general substrate transporter like domains"/>
    <property type="match status" value="1"/>
</dbReference>
<name>A0A4V0ZBD6_9MICO</name>
<evidence type="ECO:0000256" key="2">
    <source>
        <dbReference type="ARBA" id="ARBA00008537"/>
    </source>
</evidence>
<evidence type="ECO:0000256" key="6">
    <source>
        <dbReference type="ARBA" id="ARBA00022989"/>
    </source>
</evidence>
<organism evidence="10 11">
    <name type="scientific">Janibacter limosus</name>
    <dbReference type="NCBI Taxonomy" id="53458"/>
    <lineage>
        <taxon>Bacteria</taxon>
        <taxon>Bacillati</taxon>
        <taxon>Actinomycetota</taxon>
        <taxon>Actinomycetes</taxon>
        <taxon>Micrococcales</taxon>
        <taxon>Intrasporangiaceae</taxon>
        <taxon>Janibacter</taxon>
    </lineage>
</organism>
<evidence type="ECO:0000313" key="11">
    <source>
        <dbReference type="Proteomes" id="UP000290408"/>
    </source>
</evidence>
<dbReference type="Pfam" id="PF07690">
    <property type="entry name" value="MFS_1"/>
    <property type="match status" value="1"/>
</dbReference>
<dbReference type="GO" id="GO:0005886">
    <property type="term" value="C:plasma membrane"/>
    <property type="evidence" value="ECO:0007669"/>
    <property type="project" value="UniProtKB-SubCell"/>
</dbReference>
<dbReference type="InterPro" id="IPR020846">
    <property type="entry name" value="MFS_dom"/>
</dbReference>
<dbReference type="EMBL" id="CP036164">
    <property type="protein sequence ID" value="QBF47628.1"/>
    <property type="molecule type" value="Genomic_DNA"/>
</dbReference>
<dbReference type="SUPFAM" id="SSF103473">
    <property type="entry name" value="MFS general substrate transporter"/>
    <property type="match status" value="1"/>
</dbReference>
<feature type="transmembrane region" description="Helical" evidence="8">
    <location>
        <begin position="421"/>
        <end position="439"/>
    </location>
</feature>
<comment type="subcellular location">
    <subcellularLocation>
        <location evidence="1">Cell membrane</location>
        <topology evidence="1">Multi-pass membrane protein</topology>
    </subcellularLocation>
</comment>
<feature type="transmembrane region" description="Helical" evidence="8">
    <location>
        <begin position="321"/>
        <end position="338"/>
    </location>
</feature>
<keyword evidence="7 8" id="KW-0472">Membrane</keyword>
<keyword evidence="3" id="KW-0813">Transport</keyword>
<dbReference type="STRING" id="1216970.GCA_001570985_01997"/>
<dbReference type="PANTHER" id="PTHR42718:SF9">
    <property type="entry name" value="MAJOR FACILITATOR SUPERFAMILY MULTIDRUG TRANSPORTER MFSC"/>
    <property type="match status" value="1"/>
</dbReference>
<sequence length="497" mass="51287">MPSPAAAPHPVTTPAQTTLVLRVLTVATFVVILNETIMNNAIPRLMDEFHVPETTAQWLTTAFMLTMAVVIPMTGWIMRRLATRRTFALAMGLFTIGTTIAAAAPTFEVLVAARVVQAAGTAIMIPLLMTTLMDLVPVADRGRTMGNVSLVIAVAPAMGPAVSGILLELGTWRLIFITVLPIAAVALWLGLRHLPDVGERGDSRLDILSVALATVGFGGLVYGLSGLGGGHAGPGAPAPEPVVDPALAAGVAAIALIAFVLRQIALGRDGDPLMDLRAFTHRSFTGAFVTMCLGFAALISSIILLPIHLQRGLGLSTLETGLLLIPGGIAMGLLGPTIGRLYDRIGARPLVVPGAVGMTVTLGLFTALVPHVGQWTILLLHVLLSLSLALLFTPLFTAGLGSLPSSLYAHGSALLGSSQQVFGAAGTATSIAVMSLVAGTDPTVAERASGVQVAFGMLTALAAIAVVTCLMVTTPRDDMATEDVPLEDAPLDDVPAS</sequence>
<dbReference type="PRINTS" id="PR01036">
    <property type="entry name" value="TCRTETB"/>
</dbReference>
<dbReference type="Gene3D" id="1.20.1720.10">
    <property type="entry name" value="Multidrug resistance protein D"/>
    <property type="match status" value="1"/>
</dbReference>
<keyword evidence="5 8" id="KW-0812">Transmembrane</keyword>
<dbReference type="AlphaFoldDB" id="A0A4V0ZBD6"/>
<reference evidence="10 11" key="1">
    <citation type="submission" date="2019-02" db="EMBL/GenBank/DDBJ databases">
        <title>Genomic data mining of an Antarctic deep-sea actinobacterium, Janibacterlimosus P3-3-X1.</title>
        <authorList>
            <person name="Liao L."/>
            <person name="Chen B."/>
        </authorList>
    </citation>
    <scope>NUCLEOTIDE SEQUENCE [LARGE SCALE GENOMIC DNA]</scope>
    <source>
        <strain evidence="10 11">P3-3-X1</strain>
    </source>
</reference>
<dbReference type="PANTHER" id="PTHR42718">
    <property type="entry name" value="MAJOR FACILITATOR SUPERFAMILY MULTIDRUG TRANSPORTER MFSC"/>
    <property type="match status" value="1"/>
</dbReference>
<evidence type="ECO:0000256" key="8">
    <source>
        <dbReference type="SAM" id="Phobius"/>
    </source>
</evidence>
<dbReference type="Proteomes" id="UP000290408">
    <property type="component" value="Chromosome"/>
</dbReference>
<keyword evidence="4" id="KW-1003">Cell membrane</keyword>
<dbReference type="NCBIfam" id="TIGR00711">
    <property type="entry name" value="efflux_EmrB"/>
    <property type="match status" value="1"/>
</dbReference>
<protein>
    <submittedName>
        <fullName evidence="10">DHA2 family efflux MFS transporter permease subunit</fullName>
    </submittedName>
</protein>
<feature type="transmembrane region" description="Helical" evidence="8">
    <location>
        <begin position="116"/>
        <end position="136"/>
    </location>
</feature>
<gene>
    <name evidence="10" type="ORF">EXU32_16060</name>
</gene>
<feature type="transmembrane region" description="Helical" evidence="8">
    <location>
        <begin position="87"/>
        <end position="104"/>
    </location>
</feature>
<evidence type="ECO:0000256" key="4">
    <source>
        <dbReference type="ARBA" id="ARBA00022475"/>
    </source>
</evidence>
<feature type="domain" description="Major facilitator superfamily (MFS) profile" evidence="9">
    <location>
        <begin position="20"/>
        <end position="477"/>
    </location>
</feature>
<evidence type="ECO:0000313" key="10">
    <source>
        <dbReference type="EMBL" id="QBF47628.1"/>
    </source>
</evidence>
<proteinExistence type="inferred from homology"/>
<feature type="transmembrane region" description="Helical" evidence="8">
    <location>
        <begin position="375"/>
        <end position="400"/>
    </location>
</feature>
<keyword evidence="11" id="KW-1185">Reference proteome</keyword>
<feature type="transmembrane region" description="Helical" evidence="8">
    <location>
        <begin position="286"/>
        <end position="309"/>
    </location>
</feature>